<dbReference type="KEGG" id="salf:SMD44_08416"/>
<dbReference type="Proteomes" id="UP000195880">
    <property type="component" value="Chromosome"/>
</dbReference>
<proteinExistence type="predicted"/>
<dbReference type="eggNOG" id="COG5470">
    <property type="taxonomic scope" value="Bacteria"/>
</dbReference>
<gene>
    <name evidence="1" type="ORF">SMD44_08416</name>
</gene>
<protein>
    <submittedName>
        <fullName evidence="1">Uncharacterized protein</fullName>
    </submittedName>
</protein>
<sequence>MAKGYWVSVYPAVSDPEGLTDYNELAGLAVRTAAGASCPLSVESSPTRPESTNASF</sequence>
<evidence type="ECO:0000313" key="1">
    <source>
        <dbReference type="EMBL" id="ARX88929.1"/>
    </source>
</evidence>
<name>A0A1Z1WRA8_9ACTN</name>
<dbReference type="AlphaFoldDB" id="A0A1Z1WRA8"/>
<dbReference type="EMBL" id="CP021748">
    <property type="protein sequence ID" value="ARX88929.1"/>
    <property type="molecule type" value="Genomic_DNA"/>
</dbReference>
<organism evidence="1 2">
    <name type="scientific">Streptomyces alboflavus</name>
    <dbReference type="NCBI Taxonomy" id="67267"/>
    <lineage>
        <taxon>Bacteria</taxon>
        <taxon>Bacillati</taxon>
        <taxon>Actinomycetota</taxon>
        <taxon>Actinomycetes</taxon>
        <taxon>Kitasatosporales</taxon>
        <taxon>Streptomycetaceae</taxon>
        <taxon>Streptomyces</taxon>
    </lineage>
</organism>
<evidence type="ECO:0000313" key="2">
    <source>
        <dbReference type="Proteomes" id="UP000195880"/>
    </source>
</evidence>
<keyword evidence="2" id="KW-1185">Reference proteome</keyword>
<accession>A0A1Z1WRA8</accession>
<dbReference type="STRING" id="67267.GCA_000716675_00419"/>
<reference evidence="1 2" key="1">
    <citation type="submission" date="2017-05" db="EMBL/GenBank/DDBJ databases">
        <title>Streptomyces alboflavus Genome sequencing and assembly.</title>
        <authorList>
            <person name="Wang Y."/>
            <person name="Du B."/>
            <person name="Ding Y."/>
            <person name="Liu H."/>
            <person name="Hou Q."/>
            <person name="Liu K."/>
            <person name="Wang C."/>
            <person name="Yao L."/>
        </authorList>
    </citation>
    <scope>NUCLEOTIDE SEQUENCE [LARGE SCALE GENOMIC DNA]</scope>
    <source>
        <strain evidence="1 2">MDJK44</strain>
    </source>
</reference>